<keyword evidence="5" id="KW-1185">Reference proteome</keyword>
<feature type="compositionally biased region" description="Basic and acidic residues" evidence="2">
    <location>
        <begin position="44"/>
        <end position="61"/>
    </location>
</feature>
<keyword evidence="1" id="KW-0539">Nucleus</keyword>
<name>A0A6A6TM32_9PLEO</name>
<dbReference type="InterPro" id="IPR001138">
    <property type="entry name" value="Zn2Cys6_DnaBD"/>
</dbReference>
<dbReference type="PANTHER" id="PTHR47657:SF13">
    <property type="entry name" value="ZN(2)-C6 FUNGAL-TYPE DOMAIN-CONTAINING PROTEIN-RELATED"/>
    <property type="match status" value="1"/>
</dbReference>
<organism evidence="4 5">
    <name type="scientific">Lophiostoma macrostomum CBS 122681</name>
    <dbReference type="NCBI Taxonomy" id="1314788"/>
    <lineage>
        <taxon>Eukaryota</taxon>
        <taxon>Fungi</taxon>
        <taxon>Dikarya</taxon>
        <taxon>Ascomycota</taxon>
        <taxon>Pezizomycotina</taxon>
        <taxon>Dothideomycetes</taxon>
        <taxon>Pleosporomycetidae</taxon>
        <taxon>Pleosporales</taxon>
        <taxon>Lophiostomataceae</taxon>
        <taxon>Lophiostoma</taxon>
    </lineage>
</organism>
<protein>
    <recommendedName>
        <fullName evidence="3">Zn(2)-C6 fungal-type domain-containing protein</fullName>
    </recommendedName>
</protein>
<dbReference type="EMBL" id="MU004305">
    <property type="protein sequence ID" value="KAF2659644.1"/>
    <property type="molecule type" value="Genomic_DNA"/>
</dbReference>
<evidence type="ECO:0000313" key="4">
    <source>
        <dbReference type="EMBL" id="KAF2659644.1"/>
    </source>
</evidence>
<evidence type="ECO:0000313" key="5">
    <source>
        <dbReference type="Proteomes" id="UP000799324"/>
    </source>
</evidence>
<evidence type="ECO:0000259" key="3">
    <source>
        <dbReference type="PROSITE" id="PS50048"/>
    </source>
</evidence>
<dbReference type="AlphaFoldDB" id="A0A6A6TM32"/>
<dbReference type="InterPro" id="IPR052400">
    <property type="entry name" value="Zn2-C6_fungal_TF"/>
</dbReference>
<dbReference type="Pfam" id="PF11951">
    <property type="entry name" value="Fungal_trans_2"/>
    <property type="match status" value="1"/>
</dbReference>
<gene>
    <name evidence="4" type="ORF">K491DRAFT_712425</name>
</gene>
<sequence length="433" mass="49536">MRSESPTSNTTPTTIGADNNRSSAEPSSRHSPARSDTSVPEDSVTPREGRGKDITAKDRAITRRAHRKSRLGCHNCKTRRIKCDEIKPECNNCVRRHIRCDYVITTANRTPNSGPPTSNERTLSYSEPSPSITNSDVELTYYWTTSTCHSLSAWTSGSTFWQTNVTELAFANKHILHLIFALTALHLGFCRPARHQEYQEVADHYYSQALSGVTPELANINPTNCDAVFVSVQLILFVHWARGPQPDDFLAFGKSGRSEWLLMFRGVRTTLESVGRDQFSKTYAPNFRARGQNLSLEPPLQWEERLSDLDLHIKTLHSTCAMPSDHDLGDDLFALSTLRECYESRYGGKDSEFHVAFAWLYKMSDEFLARLQRHDVGPLLIYAYFVVMMHEMERFWYIKGWTNHVMAGIWAVLRDEERVWARWAIERVGWIPP</sequence>
<feature type="region of interest" description="Disordered" evidence="2">
    <location>
        <begin position="107"/>
        <end position="130"/>
    </location>
</feature>
<dbReference type="PROSITE" id="PS50048">
    <property type="entry name" value="ZN2_CY6_FUNGAL_2"/>
    <property type="match status" value="1"/>
</dbReference>
<dbReference type="GO" id="GO:0000981">
    <property type="term" value="F:DNA-binding transcription factor activity, RNA polymerase II-specific"/>
    <property type="evidence" value="ECO:0007669"/>
    <property type="project" value="InterPro"/>
</dbReference>
<evidence type="ECO:0000256" key="1">
    <source>
        <dbReference type="ARBA" id="ARBA00023242"/>
    </source>
</evidence>
<dbReference type="SMART" id="SM00066">
    <property type="entry name" value="GAL4"/>
    <property type="match status" value="1"/>
</dbReference>
<accession>A0A6A6TM32</accession>
<feature type="domain" description="Zn(2)-C6 fungal-type" evidence="3">
    <location>
        <begin position="72"/>
        <end position="102"/>
    </location>
</feature>
<dbReference type="Proteomes" id="UP000799324">
    <property type="component" value="Unassembled WGS sequence"/>
</dbReference>
<feature type="region of interest" description="Disordered" evidence="2">
    <location>
        <begin position="1"/>
        <end position="64"/>
    </location>
</feature>
<dbReference type="OrthoDB" id="416217at2759"/>
<dbReference type="Pfam" id="PF00172">
    <property type="entry name" value="Zn_clus"/>
    <property type="match status" value="1"/>
</dbReference>
<dbReference type="Gene3D" id="4.10.240.10">
    <property type="entry name" value="Zn(2)-C6 fungal-type DNA-binding domain"/>
    <property type="match status" value="1"/>
</dbReference>
<feature type="compositionally biased region" description="Polar residues" evidence="2">
    <location>
        <begin position="16"/>
        <end position="40"/>
    </location>
</feature>
<dbReference type="InterPro" id="IPR036864">
    <property type="entry name" value="Zn2-C6_fun-type_DNA-bd_sf"/>
</dbReference>
<proteinExistence type="predicted"/>
<dbReference type="GO" id="GO:0008270">
    <property type="term" value="F:zinc ion binding"/>
    <property type="evidence" value="ECO:0007669"/>
    <property type="project" value="InterPro"/>
</dbReference>
<reference evidence="4" key="1">
    <citation type="journal article" date="2020" name="Stud. Mycol.">
        <title>101 Dothideomycetes genomes: a test case for predicting lifestyles and emergence of pathogens.</title>
        <authorList>
            <person name="Haridas S."/>
            <person name="Albert R."/>
            <person name="Binder M."/>
            <person name="Bloem J."/>
            <person name="Labutti K."/>
            <person name="Salamov A."/>
            <person name="Andreopoulos B."/>
            <person name="Baker S."/>
            <person name="Barry K."/>
            <person name="Bills G."/>
            <person name="Bluhm B."/>
            <person name="Cannon C."/>
            <person name="Castanera R."/>
            <person name="Culley D."/>
            <person name="Daum C."/>
            <person name="Ezra D."/>
            <person name="Gonzalez J."/>
            <person name="Henrissat B."/>
            <person name="Kuo A."/>
            <person name="Liang C."/>
            <person name="Lipzen A."/>
            <person name="Lutzoni F."/>
            <person name="Magnuson J."/>
            <person name="Mondo S."/>
            <person name="Nolan M."/>
            <person name="Ohm R."/>
            <person name="Pangilinan J."/>
            <person name="Park H.-J."/>
            <person name="Ramirez L."/>
            <person name="Alfaro M."/>
            <person name="Sun H."/>
            <person name="Tritt A."/>
            <person name="Yoshinaga Y."/>
            <person name="Zwiers L.-H."/>
            <person name="Turgeon B."/>
            <person name="Goodwin S."/>
            <person name="Spatafora J."/>
            <person name="Crous P."/>
            <person name="Grigoriev I."/>
        </authorList>
    </citation>
    <scope>NUCLEOTIDE SEQUENCE</scope>
    <source>
        <strain evidence="4">CBS 122681</strain>
    </source>
</reference>
<dbReference type="PRINTS" id="PR00755">
    <property type="entry name" value="AFLATOXINBRP"/>
</dbReference>
<dbReference type="PANTHER" id="PTHR47657">
    <property type="entry name" value="STEROL REGULATORY ELEMENT-BINDING PROTEIN ECM22"/>
    <property type="match status" value="1"/>
</dbReference>
<feature type="compositionally biased region" description="Low complexity" evidence="2">
    <location>
        <begin position="1"/>
        <end position="14"/>
    </location>
</feature>
<dbReference type="InterPro" id="IPR021858">
    <property type="entry name" value="Fun_TF"/>
</dbReference>
<dbReference type="CDD" id="cd00067">
    <property type="entry name" value="GAL4"/>
    <property type="match status" value="1"/>
</dbReference>
<dbReference type="SUPFAM" id="SSF57701">
    <property type="entry name" value="Zn2/Cys6 DNA-binding domain"/>
    <property type="match status" value="1"/>
</dbReference>
<dbReference type="PROSITE" id="PS00463">
    <property type="entry name" value="ZN2_CY6_FUNGAL_1"/>
    <property type="match status" value="1"/>
</dbReference>
<evidence type="ECO:0000256" key="2">
    <source>
        <dbReference type="SAM" id="MobiDB-lite"/>
    </source>
</evidence>